<dbReference type="RefSeq" id="WP_021686246.1">
    <property type="nucleotide sequence ID" value="NZ_KI260554.1"/>
</dbReference>
<keyword evidence="5" id="KW-1185">Reference proteome</keyword>
<evidence type="ECO:0000313" key="4">
    <source>
        <dbReference type="EMBL" id="ERJ91620.1"/>
    </source>
</evidence>
<dbReference type="InterPro" id="IPR011611">
    <property type="entry name" value="PfkB_dom"/>
</dbReference>
<evidence type="ECO:0000256" key="1">
    <source>
        <dbReference type="ARBA" id="ARBA00022679"/>
    </source>
</evidence>
<feature type="domain" description="Carbohydrate kinase PfkB" evidence="3">
    <location>
        <begin position="5"/>
        <end position="318"/>
    </location>
</feature>
<dbReference type="GO" id="GO:0016301">
    <property type="term" value="F:kinase activity"/>
    <property type="evidence" value="ECO:0007669"/>
    <property type="project" value="UniProtKB-KW"/>
</dbReference>
<reference evidence="4 5" key="1">
    <citation type="submission" date="2013-08" db="EMBL/GenBank/DDBJ databases">
        <authorList>
            <person name="Weinstock G."/>
            <person name="Sodergren E."/>
            <person name="Wylie T."/>
            <person name="Fulton L."/>
            <person name="Fulton R."/>
            <person name="Fronick C."/>
            <person name="O'Laughlin M."/>
            <person name="Godfrey J."/>
            <person name="Miner T."/>
            <person name="Herter B."/>
            <person name="Appelbaum E."/>
            <person name="Cordes M."/>
            <person name="Lek S."/>
            <person name="Wollam A."/>
            <person name="Pepin K.H."/>
            <person name="Palsikar V.B."/>
            <person name="Mitreva M."/>
            <person name="Wilson R.K."/>
        </authorList>
    </citation>
    <scope>NUCLEOTIDE SEQUENCE [LARGE SCALE GENOMIC DNA]</scope>
    <source>
        <strain evidence="4 5">ATCC 700332</strain>
    </source>
</reference>
<protein>
    <submittedName>
        <fullName evidence="4">Kinase, PfkB family</fullName>
    </submittedName>
</protein>
<evidence type="ECO:0000259" key="3">
    <source>
        <dbReference type="Pfam" id="PF00294"/>
    </source>
</evidence>
<evidence type="ECO:0000256" key="2">
    <source>
        <dbReference type="ARBA" id="ARBA00022777"/>
    </source>
</evidence>
<sequence length="342" mass="37073">MKKGIAVAGSLIVDTHYAVPLYPAEGHLTEITDVHTDVGGTGNLILDLAKLDGSLPVKVSGFVGYDEAGEYILSSFAPYANIDTANITREGKTATTLVMDAHNTKQRTFFHFPGANNVYGERYIDWNALNADIFQLEYLLLMQKLDEADSGYGTHAAKILCQAQKRGLKTSIDMVSRHGAHVQPIVRAALRYTDFCVINELEATEVTGIPLNTATANLNDLNSRAKKALHTLAQYGVSTWVIIHSAECSFGLDCKTAKTYTLSSLNLPAGYIKGKTGAGDAYCAGVLYAAYTEQPITEAMKLGTACASCSLSKLNGTDGLRAYKDVCALYDLYKEKKRCEEI</sequence>
<keyword evidence="1" id="KW-0808">Transferase</keyword>
<evidence type="ECO:0000313" key="5">
    <source>
        <dbReference type="Proteomes" id="UP000016649"/>
    </source>
</evidence>
<keyword evidence="2 4" id="KW-0418">Kinase</keyword>
<accession>A0ABN0NWF4</accession>
<dbReference type="Gene3D" id="3.40.1190.20">
    <property type="match status" value="1"/>
</dbReference>
<comment type="caution">
    <text evidence="4">The sequence shown here is derived from an EMBL/GenBank/DDBJ whole genome shotgun (WGS) entry which is preliminary data.</text>
</comment>
<organism evidence="4 5">
    <name type="scientific">Treponema lecithinolyticum ATCC 700332</name>
    <dbReference type="NCBI Taxonomy" id="1321815"/>
    <lineage>
        <taxon>Bacteria</taxon>
        <taxon>Pseudomonadati</taxon>
        <taxon>Spirochaetota</taxon>
        <taxon>Spirochaetia</taxon>
        <taxon>Spirochaetales</taxon>
        <taxon>Treponemataceae</taxon>
        <taxon>Treponema</taxon>
    </lineage>
</organism>
<dbReference type="EMBL" id="AWVH01000044">
    <property type="protein sequence ID" value="ERJ91620.1"/>
    <property type="molecule type" value="Genomic_DNA"/>
</dbReference>
<name>A0ABN0NWF4_TRELE</name>
<gene>
    <name evidence="4" type="ORF">HMPREF9193_02073</name>
</gene>
<dbReference type="PANTHER" id="PTHR10584:SF166">
    <property type="entry name" value="RIBOKINASE"/>
    <property type="match status" value="1"/>
</dbReference>
<proteinExistence type="predicted"/>
<dbReference type="PANTHER" id="PTHR10584">
    <property type="entry name" value="SUGAR KINASE"/>
    <property type="match status" value="1"/>
</dbReference>
<dbReference type="SUPFAM" id="SSF53613">
    <property type="entry name" value="Ribokinase-like"/>
    <property type="match status" value="1"/>
</dbReference>
<dbReference type="Proteomes" id="UP000016649">
    <property type="component" value="Unassembled WGS sequence"/>
</dbReference>
<dbReference type="InterPro" id="IPR029056">
    <property type="entry name" value="Ribokinase-like"/>
</dbReference>
<dbReference type="Pfam" id="PF00294">
    <property type="entry name" value="PfkB"/>
    <property type="match status" value="1"/>
</dbReference>